<dbReference type="eggNOG" id="KOG1605">
    <property type="taxonomic scope" value="Eukaryota"/>
</dbReference>
<dbReference type="PROSITE" id="PS50969">
    <property type="entry name" value="FCP1"/>
    <property type="match status" value="1"/>
</dbReference>
<dbReference type="Ensembl" id="ENSCSAVT00000011240.1">
    <property type="protein sequence ID" value="ENSCSAVP00000011109.1"/>
    <property type="gene ID" value="ENSCSAVG00000006495.1"/>
</dbReference>
<dbReference type="Gene3D" id="3.40.50.1000">
    <property type="entry name" value="HAD superfamily/HAD-like"/>
    <property type="match status" value="1"/>
</dbReference>
<proteinExistence type="predicted"/>
<reference evidence="2" key="2">
    <citation type="submission" date="2025-08" db="UniProtKB">
        <authorList>
            <consortium name="Ensembl"/>
        </authorList>
    </citation>
    <scope>IDENTIFICATION</scope>
</reference>
<dbReference type="Pfam" id="PF03031">
    <property type="entry name" value="NIF"/>
    <property type="match status" value="2"/>
</dbReference>
<dbReference type="InterPro" id="IPR051658">
    <property type="entry name" value="UBLCP1"/>
</dbReference>
<dbReference type="SMART" id="SM00577">
    <property type="entry name" value="CPDc"/>
    <property type="match status" value="1"/>
</dbReference>
<dbReference type="InterPro" id="IPR036412">
    <property type="entry name" value="HAD-like_sf"/>
</dbReference>
<dbReference type="OMA" id="MEDEIIM"/>
<dbReference type="FunCoup" id="H2Z0J7">
    <property type="interactions" value="548"/>
</dbReference>
<organism evidence="2 3">
    <name type="scientific">Ciona savignyi</name>
    <name type="common">Pacific transparent sea squirt</name>
    <dbReference type="NCBI Taxonomy" id="51511"/>
    <lineage>
        <taxon>Eukaryota</taxon>
        <taxon>Metazoa</taxon>
        <taxon>Chordata</taxon>
        <taxon>Tunicata</taxon>
        <taxon>Ascidiacea</taxon>
        <taxon>Phlebobranchia</taxon>
        <taxon>Cionidae</taxon>
        <taxon>Ciona</taxon>
    </lineage>
</organism>
<accession>H2Z0J7</accession>
<dbReference type="SUPFAM" id="SSF56784">
    <property type="entry name" value="HAD-like"/>
    <property type="match status" value="1"/>
</dbReference>
<sequence>MKIMMMGTTEENLVKVLGPAPDVGEVINDFDIGDDEDVKLECMEEHLAKIERRVKTYEVKKLNDPRKGKKLLVLDVDYTLFDHRSNAEKAVELMRPYLHEFLTRAYVHYDIVIWCKYNCKSNNGLLLLKLNQNKTFQYSLLLTAATSMKWIEVKMKELGVTSNPNYKIAFFMDHGAMITVHTPSYGVIDVRIIFKTLSLITMAKCSFNGLFLHTYLNHKMYFSFDHDFTKPLGVIWGKYPEYYSSHNTIMFDDLRRNFLMNPQSGLKIRPFKNAHMSRSTDVELHGLSQYLEDIADLESFSLLKHKRWESYHKKVRK</sequence>
<dbReference type="STRING" id="51511.ENSCSAVP00000011109"/>
<dbReference type="GO" id="GO:0004722">
    <property type="term" value="F:protein serine/threonine phosphatase activity"/>
    <property type="evidence" value="ECO:0007669"/>
    <property type="project" value="TreeGrafter"/>
</dbReference>
<protein>
    <recommendedName>
        <fullName evidence="1">FCP1 homology domain-containing protein</fullName>
    </recommendedName>
</protein>
<dbReference type="GeneTree" id="ENSGT00390000010107"/>
<dbReference type="HOGENOM" id="CLU_046931_0_0_1"/>
<dbReference type="InterPro" id="IPR004274">
    <property type="entry name" value="FCP1_dom"/>
</dbReference>
<dbReference type="GO" id="GO:0005634">
    <property type="term" value="C:nucleus"/>
    <property type="evidence" value="ECO:0007669"/>
    <property type="project" value="TreeGrafter"/>
</dbReference>
<reference evidence="2" key="3">
    <citation type="submission" date="2025-09" db="UniProtKB">
        <authorList>
            <consortium name="Ensembl"/>
        </authorList>
    </citation>
    <scope>IDENTIFICATION</scope>
</reference>
<dbReference type="PANTHER" id="PTHR48493:SF1">
    <property type="entry name" value="UBIQUITIN-LIKE DOMAIN-CONTAINING CTD PHOSPHATASE 1"/>
    <property type="match status" value="1"/>
</dbReference>
<dbReference type="PANTHER" id="PTHR48493">
    <property type="entry name" value="UBIQUITIN-LIKE DOMAIN-CONTAINING CTD PHOSPHATASE 1"/>
    <property type="match status" value="1"/>
</dbReference>
<dbReference type="GO" id="GO:0090364">
    <property type="term" value="P:regulation of proteasome assembly"/>
    <property type="evidence" value="ECO:0007669"/>
    <property type="project" value="InterPro"/>
</dbReference>
<dbReference type="AlphaFoldDB" id="H2Z0J7"/>
<dbReference type="Proteomes" id="UP000007875">
    <property type="component" value="Unassembled WGS sequence"/>
</dbReference>
<evidence type="ECO:0000259" key="1">
    <source>
        <dbReference type="PROSITE" id="PS50969"/>
    </source>
</evidence>
<evidence type="ECO:0000313" key="3">
    <source>
        <dbReference type="Proteomes" id="UP000007875"/>
    </source>
</evidence>
<name>H2Z0J7_CIOSA</name>
<keyword evidence="3" id="KW-1185">Reference proteome</keyword>
<evidence type="ECO:0000313" key="2">
    <source>
        <dbReference type="Ensembl" id="ENSCSAVP00000011109.1"/>
    </source>
</evidence>
<dbReference type="InterPro" id="IPR023214">
    <property type="entry name" value="HAD_sf"/>
</dbReference>
<dbReference type="InParanoid" id="H2Z0J7"/>
<feature type="domain" description="FCP1 homology" evidence="1">
    <location>
        <begin position="65"/>
        <end position="294"/>
    </location>
</feature>
<reference evidence="3" key="1">
    <citation type="submission" date="2003-08" db="EMBL/GenBank/DDBJ databases">
        <authorList>
            <person name="Birren B."/>
            <person name="Nusbaum C."/>
            <person name="Abebe A."/>
            <person name="Abouelleil A."/>
            <person name="Adekoya E."/>
            <person name="Ait-zahra M."/>
            <person name="Allen N."/>
            <person name="Allen T."/>
            <person name="An P."/>
            <person name="Anderson M."/>
            <person name="Anderson S."/>
            <person name="Arachchi H."/>
            <person name="Armbruster J."/>
            <person name="Bachantsang P."/>
            <person name="Baldwin J."/>
            <person name="Barry A."/>
            <person name="Bayul T."/>
            <person name="Blitshsteyn B."/>
            <person name="Bloom T."/>
            <person name="Blye J."/>
            <person name="Boguslavskiy L."/>
            <person name="Borowsky M."/>
            <person name="Boukhgalter B."/>
            <person name="Brunache A."/>
            <person name="Butler J."/>
            <person name="Calixte N."/>
            <person name="Calvo S."/>
            <person name="Camarata J."/>
            <person name="Campo K."/>
            <person name="Chang J."/>
            <person name="Cheshatsang Y."/>
            <person name="Citroen M."/>
            <person name="Collymore A."/>
            <person name="Considine T."/>
            <person name="Cook A."/>
            <person name="Cooke P."/>
            <person name="Corum B."/>
            <person name="Cuomo C."/>
            <person name="David R."/>
            <person name="Dawoe T."/>
            <person name="Degray S."/>
            <person name="Dodge S."/>
            <person name="Dooley K."/>
            <person name="Dorje P."/>
            <person name="Dorjee K."/>
            <person name="Dorris L."/>
            <person name="Duffey N."/>
            <person name="Dupes A."/>
            <person name="Elkins T."/>
            <person name="Engels R."/>
            <person name="Erickson J."/>
            <person name="Farina A."/>
            <person name="Faro S."/>
            <person name="Ferreira P."/>
            <person name="Fischer H."/>
            <person name="Fitzgerald M."/>
            <person name="Foley K."/>
            <person name="Gage D."/>
            <person name="Galagan J."/>
            <person name="Gearin G."/>
            <person name="Gnerre S."/>
            <person name="Gnirke A."/>
            <person name="Goyette A."/>
            <person name="Graham J."/>
            <person name="Grandbois E."/>
            <person name="Gyaltsen K."/>
            <person name="Hafez N."/>
            <person name="Hagopian D."/>
            <person name="Hagos B."/>
            <person name="Hall J."/>
            <person name="Hatcher B."/>
            <person name="Heller A."/>
            <person name="Higgins H."/>
            <person name="Honan T."/>
            <person name="Horn A."/>
            <person name="Houde N."/>
            <person name="Hughes L."/>
            <person name="Hulme W."/>
            <person name="Husby E."/>
            <person name="Iliev I."/>
            <person name="Jaffe D."/>
            <person name="Jones C."/>
            <person name="Kamal M."/>
            <person name="Kamat A."/>
            <person name="Kamvysselis M."/>
            <person name="Karlsson E."/>
            <person name="Kells C."/>
            <person name="Kieu A."/>
            <person name="Kisner P."/>
            <person name="Kodira C."/>
            <person name="Kulbokas E."/>
            <person name="Labutti K."/>
            <person name="Lama D."/>
            <person name="Landers T."/>
            <person name="Leger J."/>
            <person name="Levine S."/>
            <person name="Lewis D."/>
            <person name="Lewis T."/>
            <person name="Lindblad-toh K."/>
            <person name="Liu X."/>
            <person name="Lokyitsang T."/>
            <person name="Lokyitsang Y."/>
            <person name="Lucien O."/>
            <person name="Lui A."/>
            <person name="Ma L.J."/>
            <person name="Mabbitt R."/>
            <person name="Macdonald J."/>
            <person name="Maclean C."/>
            <person name="Major J."/>
            <person name="Manning J."/>
            <person name="Marabella R."/>
            <person name="Maru K."/>
            <person name="Matthews C."/>
            <person name="Mauceli E."/>
            <person name="Mccarthy M."/>
            <person name="Mcdonough S."/>
            <person name="Mcghee T."/>
            <person name="Meldrim J."/>
            <person name="Meneus L."/>
            <person name="Mesirov J."/>
            <person name="Mihalev A."/>
            <person name="Mihova T."/>
            <person name="Mikkelsen T."/>
            <person name="Mlenga V."/>
            <person name="Moru K."/>
            <person name="Mozes J."/>
            <person name="Mulrain L."/>
            <person name="Munson G."/>
            <person name="Naylor J."/>
            <person name="Newes C."/>
            <person name="Nguyen C."/>
            <person name="Nguyen N."/>
            <person name="Nguyen T."/>
            <person name="Nicol R."/>
            <person name="Nielsen C."/>
            <person name="Nizzari M."/>
            <person name="Norbu C."/>
            <person name="Norbu N."/>
            <person name="O'donnell P."/>
            <person name="Okoawo O."/>
            <person name="O'leary S."/>
            <person name="Omotosho B."/>
            <person name="O'neill K."/>
            <person name="Osman S."/>
            <person name="Parker S."/>
            <person name="Perrin D."/>
            <person name="Phunkhang P."/>
            <person name="Piqani B."/>
            <person name="Purcell S."/>
            <person name="Rachupka T."/>
            <person name="Ramasamy U."/>
            <person name="Rameau R."/>
            <person name="Ray V."/>
            <person name="Raymond C."/>
            <person name="Retta R."/>
            <person name="Richardson S."/>
            <person name="Rise C."/>
            <person name="Rodriguez J."/>
            <person name="Rogers J."/>
            <person name="Rogov P."/>
            <person name="Rutman M."/>
            <person name="Schupbach R."/>
            <person name="Seaman C."/>
            <person name="Settipalli S."/>
            <person name="Sharpe T."/>
            <person name="Sheridan J."/>
            <person name="Sherpa N."/>
            <person name="Shi J."/>
            <person name="Smirnov S."/>
            <person name="Smith C."/>
            <person name="Sougnez C."/>
            <person name="Spencer B."/>
            <person name="Stalker J."/>
            <person name="Stange-thomann N."/>
            <person name="Stavropoulos S."/>
            <person name="Stetson K."/>
            <person name="Stone C."/>
            <person name="Stone S."/>
            <person name="Stubbs M."/>
            <person name="Talamas J."/>
            <person name="Tchuinga P."/>
            <person name="Tenzing P."/>
            <person name="Tesfaye S."/>
            <person name="Theodore J."/>
            <person name="Thoulutsang Y."/>
            <person name="Topham K."/>
            <person name="Towey S."/>
            <person name="Tsamla T."/>
            <person name="Tsomo N."/>
            <person name="Vallee D."/>
            <person name="Vassiliev H."/>
            <person name="Venkataraman V."/>
            <person name="Vinson J."/>
            <person name="Vo A."/>
            <person name="Wade C."/>
            <person name="Wang S."/>
            <person name="Wangchuk T."/>
            <person name="Wangdi T."/>
            <person name="Whittaker C."/>
            <person name="Wilkinson J."/>
            <person name="Wu Y."/>
            <person name="Wyman D."/>
            <person name="Yadav S."/>
            <person name="Yang S."/>
            <person name="Yang X."/>
            <person name="Yeager S."/>
            <person name="Yee E."/>
            <person name="Young G."/>
            <person name="Zainoun J."/>
            <person name="Zembeck L."/>
            <person name="Zimmer A."/>
            <person name="Zody M."/>
            <person name="Lander E."/>
        </authorList>
    </citation>
    <scope>NUCLEOTIDE SEQUENCE [LARGE SCALE GENOMIC DNA]</scope>
</reference>